<evidence type="ECO:0000256" key="1">
    <source>
        <dbReference type="SAM" id="MobiDB-lite"/>
    </source>
</evidence>
<accession>A0A8H6VLL3</accession>
<feature type="transmembrane region" description="Helical" evidence="2">
    <location>
        <begin position="108"/>
        <end position="128"/>
    </location>
</feature>
<keyword evidence="4" id="KW-1185">Reference proteome</keyword>
<evidence type="ECO:0000313" key="4">
    <source>
        <dbReference type="Proteomes" id="UP000660729"/>
    </source>
</evidence>
<organism evidence="3 4">
    <name type="scientific">Pseudocercospora fuligena</name>
    <dbReference type="NCBI Taxonomy" id="685502"/>
    <lineage>
        <taxon>Eukaryota</taxon>
        <taxon>Fungi</taxon>
        <taxon>Dikarya</taxon>
        <taxon>Ascomycota</taxon>
        <taxon>Pezizomycotina</taxon>
        <taxon>Dothideomycetes</taxon>
        <taxon>Dothideomycetidae</taxon>
        <taxon>Mycosphaerellales</taxon>
        <taxon>Mycosphaerellaceae</taxon>
        <taxon>Pseudocercospora</taxon>
    </lineage>
</organism>
<protein>
    <submittedName>
        <fullName evidence="3">Uncharacterized protein</fullName>
    </submittedName>
</protein>
<dbReference type="Pfam" id="PF10067">
    <property type="entry name" value="DUF2306"/>
    <property type="match status" value="1"/>
</dbReference>
<keyword evidence="2" id="KW-0812">Transmembrane</keyword>
<keyword evidence="2" id="KW-0472">Membrane</keyword>
<feature type="compositionally biased region" description="Basic and acidic residues" evidence="1">
    <location>
        <begin position="428"/>
        <end position="439"/>
    </location>
</feature>
<feature type="transmembrane region" description="Helical" evidence="2">
    <location>
        <begin position="341"/>
        <end position="362"/>
    </location>
</feature>
<feature type="transmembrane region" description="Helical" evidence="2">
    <location>
        <begin position="252"/>
        <end position="269"/>
    </location>
</feature>
<reference evidence="3" key="1">
    <citation type="submission" date="2020-04" db="EMBL/GenBank/DDBJ databases">
        <title>Draft genome resource of the tomato pathogen Pseudocercospora fuligena.</title>
        <authorList>
            <person name="Zaccaron A."/>
        </authorList>
    </citation>
    <scope>NUCLEOTIDE SEQUENCE</scope>
    <source>
        <strain evidence="3">PF001</strain>
    </source>
</reference>
<feature type="region of interest" description="Disordered" evidence="1">
    <location>
        <begin position="30"/>
        <end position="58"/>
    </location>
</feature>
<keyword evidence="2" id="KW-1133">Transmembrane helix</keyword>
<evidence type="ECO:0000313" key="3">
    <source>
        <dbReference type="EMBL" id="KAF7196255.1"/>
    </source>
</evidence>
<dbReference type="OrthoDB" id="193478at2759"/>
<dbReference type="Proteomes" id="UP000660729">
    <property type="component" value="Unassembled WGS sequence"/>
</dbReference>
<feature type="transmembrane region" description="Helical" evidence="2">
    <location>
        <begin position="191"/>
        <end position="209"/>
    </location>
</feature>
<dbReference type="AlphaFoldDB" id="A0A8H6VLL3"/>
<comment type="caution">
    <text evidence="3">The sequence shown here is derived from an EMBL/GenBank/DDBJ whole genome shotgun (WGS) entry which is preliminary data.</text>
</comment>
<dbReference type="InterPro" id="IPR018750">
    <property type="entry name" value="DUF2306_membrane"/>
</dbReference>
<evidence type="ECO:0000256" key="2">
    <source>
        <dbReference type="SAM" id="Phobius"/>
    </source>
</evidence>
<sequence length="439" mass="49560">MNGCTRKPTFRCKHVFRCVGFAARSLQIYSQGKKHKSRHHSLFRRHQSTSDHQGNQTNLRSRRLGPLHALLIKMPFYYDFAKNHDDNAFVRFSRKIYRPLGFHRGYNFPLWVILGGAIFGFGCARAQYLDINGIFARNKIINGDWLHWQSGHQYVGIIMHLAGVIPICFLLPWQFLPIVRHAAMWFHRINGYLMIICLLFGNTGAFMIMRHSMGGDIATQTGLGFVGIYTTVSLILAYYNIKCLQIDQHRAWMLRAWVVAGLIITQRIIQIPTYHIMSSLGSFYFTMPCRTIAYIGENIIGQNVLAPRYPACVADPNAWVAVNVNFGGTPEEIGAAINASFGASGIVALVLHVIGVEMYLHLTTAERDRLKQVSYEKQVARGWIKRAGDVSRITPQALGDLPPWHPAVEEHLHMDRNGVLSGNESEDSTAKDNDPANVV</sequence>
<feature type="compositionally biased region" description="Basic residues" evidence="1">
    <location>
        <begin position="32"/>
        <end position="47"/>
    </location>
</feature>
<gene>
    <name evidence="3" type="ORF">HII31_02322</name>
</gene>
<name>A0A8H6VLL3_9PEZI</name>
<feature type="transmembrane region" description="Helical" evidence="2">
    <location>
        <begin position="154"/>
        <end position="179"/>
    </location>
</feature>
<feature type="region of interest" description="Disordered" evidence="1">
    <location>
        <begin position="418"/>
        <end position="439"/>
    </location>
</feature>
<dbReference type="EMBL" id="JABCIY010000027">
    <property type="protein sequence ID" value="KAF7196255.1"/>
    <property type="molecule type" value="Genomic_DNA"/>
</dbReference>
<feature type="transmembrane region" description="Helical" evidence="2">
    <location>
        <begin position="221"/>
        <end position="240"/>
    </location>
</feature>
<proteinExistence type="predicted"/>